<evidence type="ECO:0000259" key="8">
    <source>
        <dbReference type="PROSITE" id="PS50110"/>
    </source>
</evidence>
<evidence type="ECO:0000259" key="9">
    <source>
        <dbReference type="PROSITE" id="PS51755"/>
    </source>
</evidence>
<evidence type="ECO:0000313" key="11">
    <source>
        <dbReference type="Proteomes" id="UP000018217"/>
    </source>
</evidence>
<keyword evidence="1 6" id="KW-0597">Phosphoprotein</keyword>
<comment type="caution">
    <text evidence="10">The sequence shown here is derived from an EMBL/GenBank/DDBJ whole genome shotgun (WGS) entry which is preliminary data.</text>
</comment>
<dbReference type="NCBIfam" id="NF007928">
    <property type="entry name" value="PRK10643.1"/>
    <property type="match status" value="1"/>
</dbReference>
<feature type="domain" description="OmpR/PhoB-type" evidence="9">
    <location>
        <begin position="156"/>
        <end position="250"/>
    </location>
</feature>
<keyword evidence="11" id="KW-1185">Reference proteome</keyword>
<dbReference type="Pfam" id="PF00486">
    <property type="entry name" value="Trans_reg_C"/>
    <property type="match status" value="1"/>
</dbReference>
<evidence type="ECO:0000256" key="6">
    <source>
        <dbReference type="PROSITE-ProRule" id="PRU00169"/>
    </source>
</evidence>
<protein>
    <submittedName>
        <fullName evidence="10">Putative transcriptional regulator ycf27</fullName>
    </submittedName>
</protein>
<evidence type="ECO:0000256" key="2">
    <source>
        <dbReference type="ARBA" id="ARBA00023012"/>
    </source>
</evidence>
<dbReference type="GO" id="GO:0000156">
    <property type="term" value="F:phosphorelay response regulator activity"/>
    <property type="evidence" value="ECO:0007669"/>
    <property type="project" value="TreeGrafter"/>
</dbReference>
<evidence type="ECO:0000256" key="1">
    <source>
        <dbReference type="ARBA" id="ARBA00022553"/>
    </source>
</evidence>
<keyword evidence="3" id="KW-0805">Transcription regulation</keyword>
<proteinExistence type="predicted"/>
<keyword evidence="4 7" id="KW-0238">DNA-binding</keyword>
<dbReference type="GO" id="GO:0006355">
    <property type="term" value="P:regulation of DNA-templated transcription"/>
    <property type="evidence" value="ECO:0007669"/>
    <property type="project" value="InterPro"/>
</dbReference>
<dbReference type="SUPFAM" id="SSF52172">
    <property type="entry name" value="CheY-like"/>
    <property type="match status" value="1"/>
</dbReference>
<name>V5Z3W9_9GAMM</name>
<dbReference type="PANTHER" id="PTHR48111:SF75">
    <property type="entry name" value="TRANSCRIPTIONAL REGULATORY PROTEIN BASR"/>
    <property type="match status" value="1"/>
</dbReference>
<evidence type="ECO:0000256" key="3">
    <source>
        <dbReference type="ARBA" id="ARBA00023015"/>
    </source>
</evidence>
<dbReference type="InterPro" id="IPR039420">
    <property type="entry name" value="WalR-like"/>
</dbReference>
<dbReference type="GO" id="GO:0032993">
    <property type="term" value="C:protein-DNA complex"/>
    <property type="evidence" value="ECO:0007669"/>
    <property type="project" value="TreeGrafter"/>
</dbReference>
<accession>V5Z3W9</accession>
<dbReference type="InterPro" id="IPR036388">
    <property type="entry name" value="WH-like_DNA-bd_sf"/>
</dbReference>
<dbReference type="Gene3D" id="1.10.10.10">
    <property type="entry name" value="Winged helix-like DNA-binding domain superfamily/Winged helix DNA-binding domain"/>
    <property type="match status" value="1"/>
</dbReference>
<evidence type="ECO:0000256" key="4">
    <source>
        <dbReference type="ARBA" id="ARBA00023125"/>
    </source>
</evidence>
<dbReference type="GO" id="GO:0000976">
    <property type="term" value="F:transcription cis-regulatory region binding"/>
    <property type="evidence" value="ECO:0007669"/>
    <property type="project" value="TreeGrafter"/>
</dbReference>
<feature type="DNA-binding region" description="OmpR/PhoB-type" evidence="7">
    <location>
        <begin position="156"/>
        <end position="250"/>
    </location>
</feature>
<dbReference type="Gene3D" id="3.40.50.2300">
    <property type="match status" value="1"/>
</dbReference>
<dbReference type="EMBL" id="CAHS01000005">
    <property type="protein sequence ID" value="CCG85714.1"/>
    <property type="molecule type" value="Genomic_DNA"/>
</dbReference>
<dbReference type="SMART" id="SM00862">
    <property type="entry name" value="Trans_reg_C"/>
    <property type="match status" value="1"/>
</dbReference>
<dbReference type="SUPFAM" id="SSF46894">
    <property type="entry name" value="C-terminal effector domain of the bipartite response regulators"/>
    <property type="match status" value="1"/>
</dbReference>
<dbReference type="PANTHER" id="PTHR48111">
    <property type="entry name" value="REGULATOR OF RPOS"/>
    <property type="match status" value="1"/>
</dbReference>
<feature type="modified residue" description="4-aspartylphosphate" evidence="6">
    <location>
        <position position="83"/>
    </location>
</feature>
<dbReference type="STRING" id="1161919.EPIR_0349"/>
<evidence type="ECO:0000256" key="7">
    <source>
        <dbReference type="PROSITE-ProRule" id="PRU01091"/>
    </source>
</evidence>
<dbReference type="Proteomes" id="UP000018217">
    <property type="component" value="Unassembled WGS sequence"/>
</dbReference>
<dbReference type="CDD" id="cd17624">
    <property type="entry name" value="REC_OmpR_PmrA-like"/>
    <property type="match status" value="1"/>
</dbReference>
<reference evidence="10 11" key="1">
    <citation type="journal article" date="2013" name="Syst. Appl. Microbiol.">
        <title>Phylogenetic position and virulence apparatus of the pear flower necrosis pathogen Erwinia piriflorinigrans CFBP 5888T as assessed by comparative genomics.</title>
        <authorList>
            <person name="Smits T.H."/>
            <person name="Rezzonico F."/>
            <person name="Lopez M.M."/>
            <person name="Blom J."/>
            <person name="Goesmann A."/>
            <person name="Frey J.E."/>
            <person name="Duffy B."/>
        </authorList>
    </citation>
    <scope>NUCLEOTIDE SEQUENCE [LARGE SCALE GENOMIC DNA]</scope>
    <source>
        <strain evidence="11">CFBP5888</strain>
    </source>
</reference>
<evidence type="ECO:0000313" key="10">
    <source>
        <dbReference type="EMBL" id="CCG85714.1"/>
    </source>
</evidence>
<dbReference type="SMART" id="SM00448">
    <property type="entry name" value="REC"/>
    <property type="match status" value="1"/>
</dbReference>
<dbReference type="FunFam" id="3.40.50.2300:FF:000002">
    <property type="entry name" value="DNA-binding response regulator PhoP"/>
    <property type="match status" value="1"/>
</dbReference>
<gene>
    <name evidence="10" type="primary">basR</name>
    <name evidence="10" type="ORF">EPIR_0349</name>
</gene>
<dbReference type="Gene3D" id="6.10.250.690">
    <property type="match status" value="1"/>
</dbReference>
<dbReference type="InterPro" id="IPR001789">
    <property type="entry name" value="Sig_transdc_resp-reg_receiver"/>
</dbReference>
<dbReference type="AlphaFoldDB" id="V5Z3W9"/>
<dbReference type="PROSITE" id="PS51755">
    <property type="entry name" value="OMPR_PHOB"/>
    <property type="match status" value="1"/>
</dbReference>
<dbReference type="InterPro" id="IPR016032">
    <property type="entry name" value="Sig_transdc_resp-reg_C-effctor"/>
</dbReference>
<organism evidence="10 11">
    <name type="scientific">Erwinia piriflorinigrans CFBP 5888</name>
    <dbReference type="NCBI Taxonomy" id="1161919"/>
    <lineage>
        <taxon>Bacteria</taxon>
        <taxon>Pseudomonadati</taxon>
        <taxon>Pseudomonadota</taxon>
        <taxon>Gammaproteobacteria</taxon>
        <taxon>Enterobacterales</taxon>
        <taxon>Erwiniaceae</taxon>
        <taxon>Erwinia</taxon>
    </lineage>
</organism>
<feature type="domain" description="Response regulatory" evidence="8">
    <location>
        <begin position="34"/>
        <end position="148"/>
    </location>
</feature>
<dbReference type="InterPro" id="IPR011006">
    <property type="entry name" value="CheY-like_superfamily"/>
</dbReference>
<dbReference type="CDD" id="cd00383">
    <property type="entry name" value="trans_reg_C"/>
    <property type="match status" value="1"/>
</dbReference>
<dbReference type="Pfam" id="PF00072">
    <property type="entry name" value="Response_reg"/>
    <property type="match status" value="1"/>
</dbReference>
<dbReference type="GO" id="GO:0005829">
    <property type="term" value="C:cytosol"/>
    <property type="evidence" value="ECO:0007669"/>
    <property type="project" value="TreeGrafter"/>
</dbReference>
<dbReference type="PROSITE" id="PS50110">
    <property type="entry name" value="RESPONSE_REGULATORY"/>
    <property type="match status" value="1"/>
</dbReference>
<keyword evidence="5" id="KW-0804">Transcription</keyword>
<evidence type="ECO:0000256" key="5">
    <source>
        <dbReference type="ARBA" id="ARBA00023163"/>
    </source>
</evidence>
<sequence length="252" mass="28323">MPYRRRISVNVVSLWYASKAACIRTFTGITDLMKILIVEDDTLLQQGLSLALSGEGYAVDCAANAAQGAAFLQSGQYSLVVLDLGLPDRDGAHLLRQWRKEQQDLPVLILTARDALSDRVDGLDAGADDYLIKPFALAELKARVRALIRRYQGKSDNLLQHGDISLNLSSQQVAVDLQPVDVTPKEFSLLTRLLMRIGQTVHRETLQQDLYSWQDDTSSNTLEVHIHNLRRKLGKERIKTVRGVGYRLEERQ</sequence>
<dbReference type="InterPro" id="IPR001867">
    <property type="entry name" value="OmpR/PhoB-type_DNA-bd"/>
</dbReference>
<keyword evidence="2" id="KW-0902">Two-component regulatory system</keyword>